<name>A0ABR1LM06_9PEZI</name>
<evidence type="ECO:0000313" key="3">
    <source>
        <dbReference type="Proteomes" id="UP001360953"/>
    </source>
</evidence>
<gene>
    <name evidence="2" type="ORF">J3D65DRAFT_603955</name>
</gene>
<evidence type="ECO:0000313" key="2">
    <source>
        <dbReference type="EMBL" id="KAK7536217.1"/>
    </source>
</evidence>
<proteinExistence type="predicted"/>
<dbReference type="Proteomes" id="UP001360953">
    <property type="component" value="Unassembled WGS sequence"/>
</dbReference>
<evidence type="ECO:0000256" key="1">
    <source>
        <dbReference type="SAM" id="MobiDB-lite"/>
    </source>
</evidence>
<organism evidence="2 3">
    <name type="scientific">Phyllosticta citribraziliensis</name>
    <dbReference type="NCBI Taxonomy" id="989973"/>
    <lineage>
        <taxon>Eukaryota</taxon>
        <taxon>Fungi</taxon>
        <taxon>Dikarya</taxon>
        <taxon>Ascomycota</taxon>
        <taxon>Pezizomycotina</taxon>
        <taxon>Dothideomycetes</taxon>
        <taxon>Dothideomycetes incertae sedis</taxon>
        <taxon>Botryosphaeriales</taxon>
        <taxon>Phyllostictaceae</taxon>
        <taxon>Phyllosticta</taxon>
    </lineage>
</organism>
<dbReference type="RefSeq" id="XP_066654633.1">
    <property type="nucleotide sequence ID" value="XM_066798242.1"/>
</dbReference>
<dbReference type="GeneID" id="92031148"/>
<dbReference type="EMBL" id="JBBPEH010000007">
    <property type="protein sequence ID" value="KAK7536217.1"/>
    <property type="molecule type" value="Genomic_DNA"/>
</dbReference>
<protein>
    <submittedName>
        <fullName evidence="2">Uncharacterized protein</fullName>
    </submittedName>
</protein>
<sequence>MIGKTESQRAIRKRQLQPDLPSSFIPTVDPLSFSQDAVVTALSFLICPSSSRAIVDISGTVSEIGGRQAGQGHDTTRHDTTADEIMESHSTAQHSTQRPRLSSPQPPLHDTLLDGRRQSTNPGRAALPLPDNISSFGAPTAKQQHVRVHKQRNPLSNATSKEHLSPATTGIALSPHLRHTPWAVLCPALIDPRCILCLGLYSI</sequence>
<keyword evidence="3" id="KW-1185">Reference proteome</keyword>
<comment type="caution">
    <text evidence="2">The sequence shown here is derived from an EMBL/GenBank/DDBJ whole genome shotgun (WGS) entry which is preliminary data.</text>
</comment>
<feature type="region of interest" description="Disordered" evidence="1">
    <location>
        <begin position="88"/>
        <end position="130"/>
    </location>
</feature>
<feature type="compositionally biased region" description="Polar residues" evidence="1">
    <location>
        <begin position="88"/>
        <end position="103"/>
    </location>
</feature>
<accession>A0ABR1LM06</accession>
<reference evidence="2 3" key="1">
    <citation type="submission" date="2024-04" db="EMBL/GenBank/DDBJ databases">
        <title>Phyllosticta paracitricarpa is synonymous to the EU quarantine fungus P. citricarpa based on phylogenomic analyses.</title>
        <authorList>
            <consortium name="Lawrence Berkeley National Laboratory"/>
            <person name="Van ingen-buijs V.A."/>
            <person name="Van westerhoven A.C."/>
            <person name="Haridas S."/>
            <person name="Skiadas P."/>
            <person name="Martin F."/>
            <person name="Groenewald J.Z."/>
            <person name="Crous P.W."/>
            <person name="Seidl M.F."/>
        </authorList>
    </citation>
    <scope>NUCLEOTIDE SEQUENCE [LARGE SCALE GENOMIC DNA]</scope>
    <source>
        <strain evidence="2 3">CPC 17464</strain>
    </source>
</reference>